<reference evidence="2" key="1">
    <citation type="submission" date="2018-02" db="EMBL/GenBank/DDBJ databases">
        <title>Rhizophora mucronata_Transcriptome.</title>
        <authorList>
            <person name="Meera S.P."/>
            <person name="Sreeshan A."/>
            <person name="Augustine A."/>
        </authorList>
    </citation>
    <scope>NUCLEOTIDE SEQUENCE</scope>
    <source>
        <tissue evidence="2">Leaf</tissue>
    </source>
</reference>
<keyword evidence="1" id="KW-1133">Transmembrane helix</keyword>
<name>A0A2P2ISV1_RHIMU</name>
<sequence>MTAVVRVILWSSLLCVCRIWVAGCLAILVMCVCCHVNFL</sequence>
<evidence type="ECO:0000313" key="2">
    <source>
        <dbReference type="EMBL" id="MBW84300.1"/>
    </source>
</evidence>
<organism evidence="2">
    <name type="scientific">Rhizophora mucronata</name>
    <name type="common">Asiatic mangrove</name>
    <dbReference type="NCBI Taxonomy" id="61149"/>
    <lineage>
        <taxon>Eukaryota</taxon>
        <taxon>Viridiplantae</taxon>
        <taxon>Streptophyta</taxon>
        <taxon>Embryophyta</taxon>
        <taxon>Tracheophyta</taxon>
        <taxon>Spermatophyta</taxon>
        <taxon>Magnoliopsida</taxon>
        <taxon>eudicotyledons</taxon>
        <taxon>Gunneridae</taxon>
        <taxon>Pentapetalae</taxon>
        <taxon>rosids</taxon>
        <taxon>fabids</taxon>
        <taxon>Malpighiales</taxon>
        <taxon>Rhizophoraceae</taxon>
        <taxon>Rhizophora</taxon>
    </lineage>
</organism>
<protein>
    <submittedName>
        <fullName evidence="2">Uncharacterized protein</fullName>
    </submittedName>
</protein>
<keyword evidence="1" id="KW-0812">Transmembrane</keyword>
<accession>A0A2P2ISV1</accession>
<proteinExistence type="predicted"/>
<dbReference type="EMBL" id="GGEC01003817">
    <property type="protein sequence ID" value="MBW84300.1"/>
    <property type="molecule type" value="Transcribed_RNA"/>
</dbReference>
<dbReference type="AlphaFoldDB" id="A0A2P2ISV1"/>
<feature type="transmembrane region" description="Helical" evidence="1">
    <location>
        <begin position="7"/>
        <end position="38"/>
    </location>
</feature>
<evidence type="ECO:0000256" key="1">
    <source>
        <dbReference type="SAM" id="Phobius"/>
    </source>
</evidence>
<keyword evidence="1" id="KW-0472">Membrane</keyword>